<evidence type="ECO:0000256" key="7">
    <source>
        <dbReference type="ARBA" id="ARBA00037711"/>
    </source>
</evidence>
<evidence type="ECO:0000256" key="1">
    <source>
        <dbReference type="ARBA" id="ARBA00022630"/>
    </source>
</evidence>
<reference evidence="14" key="1">
    <citation type="submission" date="2019-06" db="EMBL/GenBank/DDBJ databases">
        <title>A novel staphylococcal enterotoxin, SE02, involved in a staphylococcal food poisoning outbreak that occurred in Tokyo in 2004.</title>
        <authorList>
            <person name="Suzuki Y."/>
            <person name="Kubota H."/>
            <person name="Kato R."/>
            <person name="Sadamasu K."/>
        </authorList>
    </citation>
    <scope>NUCLEOTIDE SEQUENCE</scope>
    <source>
        <strain evidence="14">Tokyo12482</strain>
    </source>
</reference>
<protein>
    <recommendedName>
        <fullName evidence="10">4,4'-diapophytoene desaturase (4,4'-diaponeurosporene-forming)</fullName>
    </recommendedName>
    <alternativeName>
        <fullName evidence="11">Dehydrosqualene desaturase</fullName>
    </alternativeName>
</protein>
<evidence type="ECO:0000256" key="9">
    <source>
        <dbReference type="ARBA" id="ARBA00038322"/>
    </source>
</evidence>
<evidence type="ECO:0000256" key="2">
    <source>
        <dbReference type="ARBA" id="ARBA00022746"/>
    </source>
</evidence>
<gene>
    <name evidence="14" type="primary">crtN</name>
    <name evidence="14" type="ORF">TMSFP482_24220</name>
</gene>
<evidence type="ECO:0000256" key="8">
    <source>
        <dbReference type="ARBA" id="ARBA00037886"/>
    </source>
</evidence>
<proteinExistence type="inferred from homology"/>
<dbReference type="PANTHER" id="PTHR43734:SF1">
    <property type="entry name" value="PHYTOENE DESATURASE"/>
    <property type="match status" value="1"/>
</dbReference>
<dbReference type="EMBL" id="AP019713">
    <property type="protein sequence ID" value="BBK68566.1"/>
    <property type="molecule type" value="Genomic_DNA"/>
</dbReference>
<sequence>MKIAVIGAGVTGLAAAARIASQGHKVTIFEKNTNVGGRMNQLKKDGFTFDMGPTIVMMPDVYKDVFTMCGENYEDYIELRQLRYIYDVYFDRDDRITVPTDLAELQHMLESIEPGSTHGFMSFLTDVYKKYEIARRYFLERTYRKPSDFYNMTSLVQGAKLKTLNHADQLIEHYIDNEKIQKLLAFQTLYIGIDPKRGPSLYSIIPMIEMMFGVHFIKGGMYGMAQGLAQLNKDLGVNIELNAEIEQIIIDPKFKRADAIKVNGDIRKFDKILCTADFPSVAESLMPDFAPIKKYPPHKIADLDYSCSAFLMYIGIDIDVTDQVRLHNVIFSDDFRGNIEEIFEGRLSYNPSIYVYVPAVADKSLAPEGKTGIYVLMPTPELKTGSGIDWSDEALTQQIKEIIYRKLATIEVFGDIKSHIVSETIFTPNDFEQTYHAKFGSAFGLMPTLAQSNYYRPQNVSRDYKDLYFAGASTHPGAGVPIVLTSAKITVDEMIKDIEQGV</sequence>
<keyword evidence="1" id="KW-0285">Flavoprotein</keyword>
<keyword evidence="3" id="KW-0274">FAD</keyword>
<evidence type="ECO:0000256" key="11">
    <source>
        <dbReference type="ARBA" id="ARBA00042106"/>
    </source>
</evidence>
<dbReference type="GO" id="GO:0016491">
    <property type="term" value="F:oxidoreductase activity"/>
    <property type="evidence" value="ECO:0007669"/>
    <property type="project" value="UniProtKB-KW"/>
</dbReference>
<dbReference type="InterPro" id="IPR036188">
    <property type="entry name" value="FAD/NAD-bd_sf"/>
</dbReference>
<dbReference type="PANTHER" id="PTHR43734">
    <property type="entry name" value="PHYTOENE DESATURASE"/>
    <property type="match status" value="1"/>
</dbReference>
<evidence type="ECO:0000313" key="14">
    <source>
        <dbReference type="EMBL" id="BBK68566.1"/>
    </source>
</evidence>
<evidence type="ECO:0000256" key="10">
    <source>
        <dbReference type="ARBA" id="ARBA00040984"/>
    </source>
</evidence>
<keyword evidence="4 12" id="KW-0560">Oxidoreductase</keyword>
<organism evidence="14">
    <name type="scientific">Staphylococcus aureus</name>
    <dbReference type="NCBI Taxonomy" id="1280"/>
    <lineage>
        <taxon>Bacteria</taxon>
        <taxon>Bacillati</taxon>
        <taxon>Bacillota</taxon>
        <taxon>Bacilli</taxon>
        <taxon>Bacillales</taxon>
        <taxon>Staphylococcaceae</taxon>
        <taxon>Staphylococcus</taxon>
    </lineage>
</organism>
<dbReference type="NCBIfam" id="TIGR02734">
    <property type="entry name" value="crtI_fam"/>
    <property type="match status" value="1"/>
</dbReference>
<comment type="catalytic activity">
    <reaction evidence="6">
        <text>15-cis-4,4'-diapophytoene + 3 FAD + 3 H(+) = all-trans-4,4'-diaponeurosporene + 3 FADH2</text>
        <dbReference type="Rhea" id="RHEA:42800"/>
        <dbReference type="ChEBI" id="CHEBI:15378"/>
        <dbReference type="ChEBI" id="CHEBI:57692"/>
        <dbReference type="ChEBI" id="CHEBI:58307"/>
        <dbReference type="ChEBI" id="CHEBI:62738"/>
        <dbReference type="ChEBI" id="CHEBI:62743"/>
    </reaction>
</comment>
<comment type="similarity">
    <text evidence="9">Belongs to the carotenoid/retinoid oxidoreductase family. CrtN subfamily.</text>
</comment>
<keyword evidence="5" id="KW-0843">Virulence</keyword>
<name>A0A5S9I5F0_STAAU</name>
<dbReference type="GO" id="GO:0016117">
    <property type="term" value="P:carotenoid biosynthetic process"/>
    <property type="evidence" value="ECO:0007669"/>
    <property type="project" value="UniProtKB-KW"/>
</dbReference>
<evidence type="ECO:0000256" key="3">
    <source>
        <dbReference type="ARBA" id="ARBA00022827"/>
    </source>
</evidence>
<dbReference type="AlphaFoldDB" id="A0A5S9I5F0"/>
<dbReference type="RefSeq" id="WP_155978332.1">
    <property type="nucleotide sequence ID" value="NZ_AP019712.1"/>
</dbReference>
<dbReference type="Gene3D" id="3.50.50.60">
    <property type="entry name" value="FAD/NAD(P)-binding domain"/>
    <property type="match status" value="2"/>
</dbReference>
<evidence type="ECO:0000256" key="6">
    <source>
        <dbReference type="ARBA" id="ARBA00037003"/>
    </source>
</evidence>
<evidence type="ECO:0000256" key="12">
    <source>
        <dbReference type="RuleBase" id="RU362075"/>
    </source>
</evidence>
<comment type="function">
    <text evidence="7">Involved in the biosynthesis of the yellow-orange carotenoid staphyloxanthin, which plays a role in the virulence via its protective function against oxidative stress. Catalyzes three successive dehydrogenation reactions that lead to the introduction of three double bonds into 4,4'-diapophytoene (dehydrosqualene), with 4,4'-diapophytofluene and 4,4'-diapo-zeta-carotene as intermediates, and 4,4'-diaponeurosporene (the major deep-yellow pigment in staphylococci strains) as the end product.</text>
</comment>
<dbReference type="InterPro" id="IPR002937">
    <property type="entry name" value="Amino_oxidase"/>
</dbReference>
<dbReference type="InterPro" id="IPR014105">
    <property type="entry name" value="Carotenoid/retinoid_OxRdtase"/>
</dbReference>
<dbReference type="SUPFAM" id="SSF51905">
    <property type="entry name" value="FAD/NAD(P)-binding domain"/>
    <property type="match status" value="1"/>
</dbReference>
<dbReference type="PRINTS" id="PR00419">
    <property type="entry name" value="ADXRDTASE"/>
</dbReference>
<accession>A0A5S9I5F0</accession>
<evidence type="ECO:0000259" key="13">
    <source>
        <dbReference type="Pfam" id="PF01593"/>
    </source>
</evidence>
<feature type="domain" description="Amine oxidase" evidence="13">
    <location>
        <begin position="11"/>
        <end position="495"/>
    </location>
</feature>
<dbReference type="Pfam" id="PF01593">
    <property type="entry name" value="Amino_oxidase"/>
    <property type="match status" value="1"/>
</dbReference>
<keyword evidence="2 12" id="KW-0125">Carotenoid biosynthesis</keyword>
<evidence type="ECO:0000256" key="5">
    <source>
        <dbReference type="ARBA" id="ARBA00023026"/>
    </source>
</evidence>
<evidence type="ECO:0000256" key="4">
    <source>
        <dbReference type="ARBA" id="ARBA00023002"/>
    </source>
</evidence>
<comment type="pathway">
    <text evidence="8">Carotenoid biosynthesis; staphyloxanthin biosynthesis; staphyloxanthin from farnesyl diphosphate: step 2/5.</text>
</comment>